<dbReference type="Gene3D" id="3.40.50.150">
    <property type="entry name" value="Vaccinia Virus protein VP39"/>
    <property type="match status" value="1"/>
</dbReference>
<dbReference type="InterPro" id="IPR029063">
    <property type="entry name" value="SAM-dependent_MTases_sf"/>
</dbReference>
<accession>A0A0G0T0F0</accession>
<dbReference type="Pfam" id="PF01170">
    <property type="entry name" value="UPF0020"/>
    <property type="match status" value="1"/>
</dbReference>
<dbReference type="PANTHER" id="PTHR14911:SF13">
    <property type="entry name" value="TRNA (GUANINE(6)-N2)-METHYLTRANSFERASE THUMP3"/>
    <property type="match status" value="1"/>
</dbReference>
<dbReference type="PANTHER" id="PTHR14911">
    <property type="entry name" value="THUMP DOMAIN-CONTAINING"/>
    <property type="match status" value="1"/>
</dbReference>
<dbReference type="GO" id="GO:0030488">
    <property type="term" value="P:tRNA methylation"/>
    <property type="evidence" value="ECO:0007669"/>
    <property type="project" value="TreeGrafter"/>
</dbReference>
<dbReference type="EMBL" id="LBZK01000019">
    <property type="protein sequence ID" value="KKR70553.1"/>
    <property type="molecule type" value="Genomic_DNA"/>
</dbReference>
<name>A0A0G0T0F0_9BACT</name>
<proteinExistence type="predicted"/>
<evidence type="ECO:0000259" key="1">
    <source>
        <dbReference type="Pfam" id="PF01170"/>
    </source>
</evidence>
<dbReference type="PATRIC" id="fig|1618563.3.peg.369"/>
<reference evidence="2 3" key="1">
    <citation type="journal article" date="2015" name="Nature">
        <title>rRNA introns, odd ribosomes, and small enigmatic genomes across a large radiation of phyla.</title>
        <authorList>
            <person name="Brown C.T."/>
            <person name="Hug L.A."/>
            <person name="Thomas B.C."/>
            <person name="Sharon I."/>
            <person name="Castelle C.J."/>
            <person name="Singh A."/>
            <person name="Wilkins M.J."/>
            <person name="Williams K.H."/>
            <person name="Banfield J.F."/>
        </authorList>
    </citation>
    <scope>NUCLEOTIDE SEQUENCE [LARGE SCALE GENOMIC DNA]</scope>
</reference>
<dbReference type="Proteomes" id="UP000034562">
    <property type="component" value="Unassembled WGS sequence"/>
</dbReference>
<feature type="domain" description="Ribosomal RNA large subunit methyltransferase K/L-like methyltransferase" evidence="1">
    <location>
        <begin position="164"/>
        <end position="325"/>
    </location>
</feature>
<dbReference type="GO" id="GO:0016423">
    <property type="term" value="F:tRNA (guanine) methyltransferase activity"/>
    <property type="evidence" value="ECO:0007669"/>
    <property type="project" value="TreeGrafter"/>
</dbReference>
<dbReference type="InterPro" id="IPR000241">
    <property type="entry name" value="RlmKL-like_Mtase"/>
</dbReference>
<evidence type="ECO:0000313" key="2">
    <source>
        <dbReference type="EMBL" id="KKR70553.1"/>
    </source>
</evidence>
<dbReference type="SUPFAM" id="SSF53335">
    <property type="entry name" value="S-adenosyl-L-methionine-dependent methyltransferases"/>
    <property type="match status" value="1"/>
</dbReference>
<evidence type="ECO:0000313" key="3">
    <source>
        <dbReference type="Proteomes" id="UP000034562"/>
    </source>
</evidence>
<protein>
    <recommendedName>
        <fullName evidence="1">Ribosomal RNA large subunit methyltransferase K/L-like methyltransferase domain-containing protein</fullName>
    </recommendedName>
</protein>
<dbReference type="CDD" id="cd02440">
    <property type="entry name" value="AdoMet_MTases"/>
    <property type="match status" value="1"/>
</dbReference>
<organism evidence="2 3">
    <name type="scientific">Candidatus Woesebacteria bacterium GW2011_GWA2_40_7b</name>
    <dbReference type="NCBI Taxonomy" id="1618563"/>
    <lineage>
        <taxon>Bacteria</taxon>
        <taxon>Candidatus Woeseibacteriota</taxon>
    </lineage>
</organism>
<sequence>METYFSTFIPGTGEIVSDLLRKKLGKVGIKLKLDGLILFETPAPFQLIKDLRFCNNTFALLKTDKDIDVSDFIDFIASDRFVQKRLKDFILPKTKTFRVVYSKENKLVNLDNGLTGRLEGFINRGTNLKVDKRDPDVEFWILERSEGNIFFGTRVTKKQNTKDILEQGELRTEVVNILCELSEPDESDVFLDPFAGSGAIPIERARIYRFKNIFAGENDKAIYTSLVKKIKTLGLKIVVGKWNATKLGALTDGSIYKIVTDPPWGQFGQYSDIEDLYKRSFGEFYRLLRKNGVLVLLTSQKELVDEILEEYQDKFLLEKEFNVLVSGKKAVIFKIRKI</sequence>
<gene>
    <name evidence="2" type="ORF">UU12_C0019G0011</name>
</gene>
<dbReference type="AlphaFoldDB" id="A0A0G0T0F0"/>
<comment type="caution">
    <text evidence="2">The sequence shown here is derived from an EMBL/GenBank/DDBJ whole genome shotgun (WGS) entry which is preliminary data.</text>
</comment>